<dbReference type="EMBL" id="JACHGY010000001">
    <property type="protein sequence ID" value="MBB6429162.1"/>
    <property type="molecule type" value="Genomic_DNA"/>
</dbReference>
<evidence type="ECO:0000313" key="4">
    <source>
        <dbReference type="EMBL" id="MBB6429162.1"/>
    </source>
</evidence>
<gene>
    <name evidence="4" type="ORF">HNQ40_000968</name>
</gene>
<name>A0A7X0H4J4_9BACT</name>
<reference evidence="4 5" key="1">
    <citation type="submission" date="2020-08" db="EMBL/GenBank/DDBJ databases">
        <title>Genomic Encyclopedia of Type Strains, Phase IV (KMG-IV): sequencing the most valuable type-strain genomes for metagenomic binning, comparative biology and taxonomic classification.</title>
        <authorList>
            <person name="Goeker M."/>
        </authorList>
    </citation>
    <scope>NUCLEOTIDE SEQUENCE [LARGE SCALE GENOMIC DNA]</scope>
    <source>
        <strain evidence="4 5">DSM 103725</strain>
    </source>
</reference>
<dbReference type="Pfam" id="PF00884">
    <property type="entry name" value="Sulfatase"/>
    <property type="match status" value="1"/>
</dbReference>
<keyword evidence="2 4" id="KW-0378">Hydrolase</keyword>
<sequence length="457" mass="51700">MTDEQRFDQLGCINPSLHTPNLDRLAADGVLFENTYTTNPSCVPARASLMTGQYPSQCGVPTYVTYLPDHEKTFMTRLRDGGYTTAVVGKQHFGPTAIDKGYDYEEIIDPHFAPDNLAEHLGENSWFDYLAANGVSGLNDLAEPLFPFVQRWKADPGFHIDTHIGQQTLRWLREDRPHDKPWFMFSSFSGPHMPFDGLGLPHERWYDDTEIDMPQTTVEDLKNKPPHQMVAHGTTEPGALSDEQIRQARLSSHANVSLIDEQIGRMIDYLKAEDLYDQTLILFISDHGDYLGDFGKLGKSQCLAEVLIRIPLIYKPAGPTAAGVHHSAFVNLVDIAPTCMAAAKLDRPGEWLGRDLADVASNDDRPPAQPDRIYMEVGRIRGLRVGDWKISHYFERDYGELYDLASDPWEKNNLWASPQHFAKRESMRAMLLDEVMRLSPRHKAPWNDQSDPPSPEI</sequence>
<dbReference type="EC" id="3.1.6.-" evidence="4"/>
<protein>
    <submittedName>
        <fullName evidence="4">Putative sulfatase</fullName>
        <ecNumber evidence="4">3.1.6.-</ecNumber>
    </submittedName>
</protein>
<dbReference type="InterPro" id="IPR050738">
    <property type="entry name" value="Sulfatase"/>
</dbReference>
<comment type="caution">
    <text evidence="4">The sequence shown here is derived from an EMBL/GenBank/DDBJ whole genome shotgun (WGS) entry which is preliminary data.</text>
</comment>
<accession>A0A7X0H4J4</accession>
<feature type="domain" description="Sulfatase N-terminal" evidence="3">
    <location>
        <begin position="1"/>
        <end position="343"/>
    </location>
</feature>
<organism evidence="4 5">
    <name type="scientific">Algisphaera agarilytica</name>
    <dbReference type="NCBI Taxonomy" id="1385975"/>
    <lineage>
        <taxon>Bacteria</taxon>
        <taxon>Pseudomonadati</taxon>
        <taxon>Planctomycetota</taxon>
        <taxon>Phycisphaerae</taxon>
        <taxon>Phycisphaerales</taxon>
        <taxon>Phycisphaeraceae</taxon>
        <taxon>Algisphaera</taxon>
    </lineage>
</organism>
<dbReference type="PANTHER" id="PTHR42693:SF53">
    <property type="entry name" value="ENDO-4-O-SULFATASE"/>
    <property type="match status" value="1"/>
</dbReference>
<evidence type="ECO:0000256" key="2">
    <source>
        <dbReference type="ARBA" id="ARBA00022801"/>
    </source>
</evidence>
<dbReference type="PANTHER" id="PTHR42693">
    <property type="entry name" value="ARYLSULFATASE FAMILY MEMBER"/>
    <property type="match status" value="1"/>
</dbReference>
<dbReference type="InterPro" id="IPR017850">
    <property type="entry name" value="Alkaline_phosphatase_core_sf"/>
</dbReference>
<dbReference type="Gene3D" id="3.40.720.10">
    <property type="entry name" value="Alkaline Phosphatase, subunit A"/>
    <property type="match status" value="1"/>
</dbReference>
<dbReference type="SUPFAM" id="SSF53649">
    <property type="entry name" value="Alkaline phosphatase-like"/>
    <property type="match status" value="1"/>
</dbReference>
<evidence type="ECO:0000313" key="5">
    <source>
        <dbReference type="Proteomes" id="UP000541810"/>
    </source>
</evidence>
<comment type="similarity">
    <text evidence="1">Belongs to the sulfatase family.</text>
</comment>
<evidence type="ECO:0000259" key="3">
    <source>
        <dbReference type="Pfam" id="PF00884"/>
    </source>
</evidence>
<dbReference type="InterPro" id="IPR000917">
    <property type="entry name" value="Sulfatase_N"/>
</dbReference>
<keyword evidence="5" id="KW-1185">Reference proteome</keyword>
<proteinExistence type="inferred from homology"/>
<evidence type="ECO:0000256" key="1">
    <source>
        <dbReference type="ARBA" id="ARBA00008779"/>
    </source>
</evidence>
<dbReference type="GO" id="GO:0004065">
    <property type="term" value="F:arylsulfatase activity"/>
    <property type="evidence" value="ECO:0007669"/>
    <property type="project" value="TreeGrafter"/>
</dbReference>
<dbReference type="Proteomes" id="UP000541810">
    <property type="component" value="Unassembled WGS sequence"/>
</dbReference>
<dbReference type="AlphaFoldDB" id="A0A7X0H4J4"/>